<dbReference type="Gene3D" id="2.60.40.1180">
    <property type="entry name" value="Golgi alpha-mannosidase II"/>
    <property type="match status" value="1"/>
</dbReference>
<gene>
    <name evidence="3" type="ORF">Poly41_58490</name>
</gene>
<dbReference type="GO" id="GO:0005975">
    <property type="term" value="P:carbohydrate metabolic process"/>
    <property type="evidence" value="ECO:0007669"/>
    <property type="project" value="InterPro"/>
</dbReference>
<protein>
    <recommendedName>
        <fullName evidence="2">DUF5703 domain-containing protein</fullName>
    </recommendedName>
</protein>
<dbReference type="SUPFAM" id="SSF48208">
    <property type="entry name" value="Six-hairpin glycosidases"/>
    <property type="match status" value="1"/>
</dbReference>
<accession>A0A5C6D883</accession>
<dbReference type="AlphaFoldDB" id="A0A5C6D883"/>
<reference evidence="3 4" key="1">
    <citation type="submission" date="2019-02" db="EMBL/GenBank/DDBJ databases">
        <title>Deep-cultivation of Planctomycetes and their phenomic and genomic characterization uncovers novel biology.</title>
        <authorList>
            <person name="Wiegand S."/>
            <person name="Jogler M."/>
            <person name="Boedeker C."/>
            <person name="Pinto D."/>
            <person name="Vollmers J."/>
            <person name="Rivas-Marin E."/>
            <person name="Kohn T."/>
            <person name="Peeters S.H."/>
            <person name="Heuer A."/>
            <person name="Rast P."/>
            <person name="Oberbeckmann S."/>
            <person name="Bunk B."/>
            <person name="Jeske O."/>
            <person name="Meyerdierks A."/>
            <person name="Storesund J.E."/>
            <person name="Kallscheuer N."/>
            <person name="Luecker S."/>
            <person name="Lage O.M."/>
            <person name="Pohl T."/>
            <person name="Merkel B.J."/>
            <person name="Hornburger P."/>
            <person name="Mueller R.-W."/>
            <person name="Bruemmer F."/>
            <person name="Labrenz M."/>
            <person name="Spormann A.M."/>
            <person name="Op Den Camp H."/>
            <person name="Overmann J."/>
            <person name="Amann R."/>
            <person name="Jetten M.S.M."/>
            <person name="Mascher T."/>
            <person name="Medema M.H."/>
            <person name="Devos D.P."/>
            <person name="Kaster A.-K."/>
            <person name="Ovreas L."/>
            <person name="Rohde M."/>
            <person name="Galperin M.Y."/>
            <person name="Jogler C."/>
        </authorList>
    </citation>
    <scope>NUCLEOTIDE SEQUENCE [LARGE SCALE GENOMIC DNA]</scope>
    <source>
        <strain evidence="3 4">Poly41</strain>
    </source>
</reference>
<dbReference type="Proteomes" id="UP000319143">
    <property type="component" value="Unassembled WGS sequence"/>
</dbReference>
<dbReference type="Pfam" id="PF18961">
    <property type="entry name" value="DUF5703_N"/>
    <property type="match status" value="1"/>
</dbReference>
<organism evidence="3 4">
    <name type="scientific">Novipirellula artificiosorum</name>
    <dbReference type="NCBI Taxonomy" id="2528016"/>
    <lineage>
        <taxon>Bacteria</taxon>
        <taxon>Pseudomonadati</taxon>
        <taxon>Planctomycetota</taxon>
        <taxon>Planctomycetia</taxon>
        <taxon>Pirellulales</taxon>
        <taxon>Pirellulaceae</taxon>
        <taxon>Novipirellula</taxon>
    </lineage>
</organism>
<feature type="region of interest" description="Disordered" evidence="1">
    <location>
        <begin position="453"/>
        <end position="476"/>
    </location>
</feature>
<dbReference type="RefSeq" id="WP_197231694.1">
    <property type="nucleotide sequence ID" value="NZ_SJPV01000014.1"/>
</dbReference>
<dbReference type="InterPro" id="IPR043757">
    <property type="entry name" value="DUF5703_N"/>
</dbReference>
<name>A0A5C6D883_9BACT</name>
<dbReference type="EMBL" id="SJPV01000014">
    <property type="protein sequence ID" value="TWU31961.1"/>
    <property type="molecule type" value="Genomic_DNA"/>
</dbReference>
<dbReference type="InterPro" id="IPR013780">
    <property type="entry name" value="Glyco_hydro_b"/>
</dbReference>
<dbReference type="InterPro" id="IPR012341">
    <property type="entry name" value="6hp_glycosidase-like_sf"/>
</dbReference>
<keyword evidence="4" id="KW-1185">Reference proteome</keyword>
<dbReference type="InterPro" id="IPR008928">
    <property type="entry name" value="6-hairpin_glycosidase_sf"/>
</dbReference>
<sequence length="797" mass="91159">MNASRVFQMKWLIPFVALCGFGMALPTNLDAEQIDRYNVVWDRPSEDATGQMPLGNGDIAAGVYAIEDGELYLLLSKNDAFTYNGDLFKTGRVKVTLRPNPFEQGKPFQQVLDLETGSIRIEADGVHLRIWADAMRPVYHVQIQSPHPVSVRAESDLWERIDGCQWNKTMQPIDPPTQDVRLEQDGSILWSFSVGDRSVYPTELKFYDVEQMASVYPDPYRFNTFGNLLESRNLELSDGALCGDGQVFDLRIHALATQTADPSDWVETIQQQADQQRDSDTDWATHCEWWSAFWDRSWITITDNTLPAEQRGLLGHEGYSAQRKVIDRGAIVAQSYNVFRFLMACQSRGRIQTKFNGGLFTQPLRYDKKPRLRATQRDDGAWISHEDDRLWGRRFTFQNQRLLYWPLLMSGDGDLMKPFFDYYWNMLPMRRAITHAWFGHGGAYYRENLEPTGGERDCGKDGSDVEHKPLKTPPGGNDGSGYYHSYYFTSGLETVAMMIDYVKYSGDQTFQDEVLAPFAREILLFFDKHYGRDLEGKLRIDPAMVLETWWIAVNPAPDVSGLQHCLDELLSMNVGSSEDQRQWARFRKEIPEVHLQKIDGRLAIAPAQSWEMKKNSENGLLYPVFPFRRFGLGLGTRDIVDWTMQHRTNKDRFGYKCWTQDQIHWAFAGNALEARDGLVHRFTHASPLCRFPLYGSEGPDSCPDFDHFGSGSTALQRMLLQEANGKILLLPAWPSNWDAQFKLHLTGKTVVRGQVTDGKLVDWEIEPAARRGDVMVYEPQSVVDHVTTPDNSSRSKD</sequence>
<proteinExistence type="predicted"/>
<evidence type="ECO:0000313" key="3">
    <source>
        <dbReference type="EMBL" id="TWU31961.1"/>
    </source>
</evidence>
<dbReference type="Gene3D" id="1.50.10.10">
    <property type="match status" value="1"/>
</dbReference>
<feature type="domain" description="DUF5703" evidence="2">
    <location>
        <begin position="40"/>
        <end position="299"/>
    </location>
</feature>
<evidence type="ECO:0000313" key="4">
    <source>
        <dbReference type="Proteomes" id="UP000319143"/>
    </source>
</evidence>
<evidence type="ECO:0000259" key="2">
    <source>
        <dbReference type="Pfam" id="PF18961"/>
    </source>
</evidence>
<feature type="compositionally biased region" description="Basic and acidic residues" evidence="1">
    <location>
        <begin position="453"/>
        <end position="469"/>
    </location>
</feature>
<evidence type="ECO:0000256" key="1">
    <source>
        <dbReference type="SAM" id="MobiDB-lite"/>
    </source>
</evidence>
<comment type="caution">
    <text evidence="3">The sequence shown here is derived from an EMBL/GenBank/DDBJ whole genome shotgun (WGS) entry which is preliminary data.</text>
</comment>